<protein>
    <recommendedName>
        <fullName evidence="2">Protein kinase domain-containing protein</fullName>
    </recommendedName>
</protein>
<keyword evidence="1" id="KW-0547">Nucleotide-binding</keyword>
<sequence length="156" mass="17601">MWKSVKIIGQGGFGLVKMAKVDQEDEDGHLPPVIAIKSVPLVHLESLQKEREAFSNLEGSPYLVHCYKADASKEDSVLYYNLLLEYAYGGSLADRLKHGGRLCEEEARKQTKVHMLVLAVLNILCDLLMVSNCDNEFWIGIVLPSMTWHRLEQALM</sequence>
<feature type="domain" description="Protein kinase" evidence="2">
    <location>
        <begin position="2"/>
        <end position="156"/>
    </location>
</feature>
<dbReference type="SUPFAM" id="SSF56112">
    <property type="entry name" value="Protein kinase-like (PK-like)"/>
    <property type="match status" value="1"/>
</dbReference>
<reference evidence="3" key="1">
    <citation type="submission" date="2022-12" db="EMBL/GenBank/DDBJ databases">
        <title>Draft genome assemblies for two species of Escallonia (Escalloniales).</title>
        <authorList>
            <person name="Chanderbali A."/>
            <person name="Dervinis C."/>
            <person name="Anghel I."/>
            <person name="Soltis D."/>
            <person name="Soltis P."/>
            <person name="Zapata F."/>
        </authorList>
    </citation>
    <scope>NUCLEOTIDE SEQUENCE</scope>
    <source>
        <strain evidence="3">UCBG64.0493</strain>
        <tissue evidence="3">Leaf</tissue>
    </source>
</reference>
<evidence type="ECO:0000259" key="2">
    <source>
        <dbReference type="PROSITE" id="PS50011"/>
    </source>
</evidence>
<dbReference type="GO" id="GO:0007165">
    <property type="term" value="P:signal transduction"/>
    <property type="evidence" value="ECO:0007669"/>
    <property type="project" value="TreeGrafter"/>
</dbReference>
<comment type="caution">
    <text evidence="3">The sequence shown here is derived from an EMBL/GenBank/DDBJ whole genome shotgun (WGS) entry which is preliminary data.</text>
</comment>
<evidence type="ECO:0000256" key="1">
    <source>
        <dbReference type="PROSITE-ProRule" id="PRU10141"/>
    </source>
</evidence>
<gene>
    <name evidence="3" type="ORF">RJ639_023431</name>
</gene>
<dbReference type="GO" id="GO:0005524">
    <property type="term" value="F:ATP binding"/>
    <property type="evidence" value="ECO:0007669"/>
    <property type="project" value="UniProtKB-UniRule"/>
</dbReference>
<feature type="binding site" evidence="1">
    <location>
        <position position="37"/>
    </location>
    <ligand>
        <name>ATP</name>
        <dbReference type="ChEBI" id="CHEBI:30616"/>
    </ligand>
</feature>
<proteinExistence type="predicted"/>
<dbReference type="GO" id="GO:0004672">
    <property type="term" value="F:protein kinase activity"/>
    <property type="evidence" value="ECO:0007669"/>
    <property type="project" value="InterPro"/>
</dbReference>
<keyword evidence="1" id="KW-0067">ATP-binding</keyword>
<evidence type="ECO:0000313" key="3">
    <source>
        <dbReference type="EMBL" id="KAK3000166.1"/>
    </source>
</evidence>
<dbReference type="Proteomes" id="UP001188597">
    <property type="component" value="Unassembled WGS sequence"/>
</dbReference>
<dbReference type="InterPro" id="IPR000719">
    <property type="entry name" value="Prot_kinase_dom"/>
</dbReference>
<dbReference type="InterPro" id="IPR052751">
    <property type="entry name" value="Plant_MAPKKK"/>
</dbReference>
<dbReference type="PANTHER" id="PTHR48011">
    <property type="entry name" value="CCR4-NOT TRANSCRIPTIONAL COMPLEX SUBUNIT CAF120-RELATED"/>
    <property type="match status" value="1"/>
</dbReference>
<dbReference type="EMBL" id="JAVXUP010003074">
    <property type="protein sequence ID" value="KAK3000166.1"/>
    <property type="molecule type" value="Genomic_DNA"/>
</dbReference>
<accession>A0AA89AFF9</accession>
<dbReference type="InterPro" id="IPR011009">
    <property type="entry name" value="Kinase-like_dom_sf"/>
</dbReference>
<name>A0AA89AFF9_9ASTE</name>
<dbReference type="PANTHER" id="PTHR48011:SF64">
    <property type="entry name" value="MITOGEN-ACTIVATED PROTEIN KINASE KINASE KINASE 3-LIKE"/>
    <property type="match status" value="1"/>
</dbReference>
<organism evidence="3 4">
    <name type="scientific">Escallonia herrerae</name>
    <dbReference type="NCBI Taxonomy" id="1293975"/>
    <lineage>
        <taxon>Eukaryota</taxon>
        <taxon>Viridiplantae</taxon>
        <taxon>Streptophyta</taxon>
        <taxon>Embryophyta</taxon>
        <taxon>Tracheophyta</taxon>
        <taxon>Spermatophyta</taxon>
        <taxon>Magnoliopsida</taxon>
        <taxon>eudicotyledons</taxon>
        <taxon>Gunneridae</taxon>
        <taxon>Pentapetalae</taxon>
        <taxon>asterids</taxon>
        <taxon>campanulids</taxon>
        <taxon>Escalloniales</taxon>
        <taxon>Escalloniaceae</taxon>
        <taxon>Escallonia</taxon>
    </lineage>
</organism>
<dbReference type="Gene3D" id="1.10.510.10">
    <property type="entry name" value="Transferase(Phosphotransferase) domain 1"/>
    <property type="match status" value="1"/>
</dbReference>
<dbReference type="AlphaFoldDB" id="A0AA89AFF9"/>
<dbReference type="PROSITE" id="PS00107">
    <property type="entry name" value="PROTEIN_KINASE_ATP"/>
    <property type="match status" value="1"/>
</dbReference>
<evidence type="ECO:0000313" key="4">
    <source>
        <dbReference type="Proteomes" id="UP001188597"/>
    </source>
</evidence>
<dbReference type="InterPro" id="IPR017441">
    <property type="entry name" value="Protein_kinase_ATP_BS"/>
</dbReference>
<dbReference type="PROSITE" id="PS50011">
    <property type="entry name" value="PROTEIN_KINASE_DOM"/>
    <property type="match status" value="1"/>
</dbReference>
<keyword evidence="4" id="KW-1185">Reference proteome</keyword>